<organism evidence="6 7">
    <name type="scientific">Agromyces mediolanus</name>
    <name type="common">Corynebacterium mediolanum</name>
    <dbReference type="NCBI Taxonomy" id="41986"/>
    <lineage>
        <taxon>Bacteria</taxon>
        <taxon>Bacillati</taxon>
        <taxon>Actinomycetota</taxon>
        <taxon>Actinomycetes</taxon>
        <taxon>Micrococcales</taxon>
        <taxon>Microbacteriaceae</taxon>
        <taxon>Agromyces</taxon>
    </lineage>
</organism>
<gene>
    <name evidence="6" type="ORF">GCM10010196_25660</name>
</gene>
<keyword evidence="3" id="KW-0804">Transcription</keyword>
<dbReference type="PRINTS" id="PR00598">
    <property type="entry name" value="HTHMARR"/>
</dbReference>
<dbReference type="InterPro" id="IPR023187">
    <property type="entry name" value="Tscrpt_reg_MarR-type_CS"/>
</dbReference>
<dbReference type="PROSITE" id="PS50995">
    <property type="entry name" value="HTH_MARR_2"/>
    <property type="match status" value="1"/>
</dbReference>
<dbReference type="AlphaFoldDB" id="A0A918CL82"/>
<keyword evidence="1" id="KW-0805">Transcription regulation</keyword>
<evidence type="ECO:0000256" key="3">
    <source>
        <dbReference type="ARBA" id="ARBA00023163"/>
    </source>
</evidence>
<dbReference type="PROSITE" id="PS01117">
    <property type="entry name" value="HTH_MARR_1"/>
    <property type="match status" value="1"/>
</dbReference>
<feature type="domain" description="HTH marR-type" evidence="5">
    <location>
        <begin position="42"/>
        <end position="176"/>
    </location>
</feature>
<reference evidence="6" key="2">
    <citation type="submission" date="2020-09" db="EMBL/GenBank/DDBJ databases">
        <authorList>
            <person name="Sun Q."/>
            <person name="Ohkuma M."/>
        </authorList>
    </citation>
    <scope>NUCLEOTIDE SEQUENCE</scope>
    <source>
        <strain evidence="6">JCM 3346</strain>
    </source>
</reference>
<comment type="caution">
    <text evidence="6">The sequence shown here is derived from an EMBL/GenBank/DDBJ whole genome shotgun (WGS) entry which is preliminary data.</text>
</comment>
<reference evidence="6" key="1">
    <citation type="journal article" date="2014" name="Int. J. Syst. Evol. Microbiol.">
        <title>Complete genome sequence of Corynebacterium casei LMG S-19264T (=DSM 44701T), isolated from a smear-ripened cheese.</title>
        <authorList>
            <consortium name="US DOE Joint Genome Institute (JGI-PGF)"/>
            <person name="Walter F."/>
            <person name="Albersmeier A."/>
            <person name="Kalinowski J."/>
            <person name="Ruckert C."/>
        </authorList>
    </citation>
    <scope>NUCLEOTIDE SEQUENCE</scope>
    <source>
        <strain evidence="6">JCM 3346</strain>
    </source>
</reference>
<evidence type="ECO:0000256" key="2">
    <source>
        <dbReference type="ARBA" id="ARBA00023125"/>
    </source>
</evidence>
<dbReference type="InterPro" id="IPR036388">
    <property type="entry name" value="WH-like_DNA-bd_sf"/>
</dbReference>
<dbReference type="InterPro" id="IPR036390">
    <property type="entry name" value="WH_DNA-bd_sf"/>
</dbReference>
<dbReference type="PANTHER" id="PTHR33164:SF57">
    <property type="entry name" value="MARR-FAMILY TRANSCRIPTIONAL REGULATOR"/>
    <property type="match status" value="1"/>
</dbReference>
<feature type="compositionally biased region" description="Basic and acidic residues" evidence="4">
    <location>
        <begin position="1"/>
        <end position="12"/>
    </location>
</feature>
<proteinExistence type="predicted"/>
<dbReference type="GO" id="GO:0003677">
    <property type="term" value="F:DNA binding"/>
    <property type="evidence" value="ECO:0007669"/>
    <property type="project" value="UniProtKB-KW"/>
</dbReference>
<dbReference type="InterPro" id="IPR039422">
    <property type="entry name" value="MarR/SlyA-like"/>
</dbReference>
<dbReference type="GO" id="GO:0006950">
    <property type="term" value="P:response to stress"/>
    <property type="evidence" value="ECO:0007669"/>
    <property type="project" value="TreeGrafter"/>
</dbReference>
<dbReference type="PANTHER" id="PTHR33164">
    <property type="entry name" value="TRANSCRIPTIONAL REGULATOR, MARR FAMILY"/>
    <property type="match status" value="1"/>
</dbReference>
<evidence type="ECO:0000259" key="5">
    <source>
        <dbReference type="PROSITE" id="PS50995"/>
    </source>
</evidence>
<accession>A0A918CL82</accession>
<keyword evidence="7" id="KW-1185">Reference proteome</keyword>
<dbReference type="Proteomes" id="UP000610303">
    <property type="component" value="Unassembled WGS sequence"/>
</dbReference>
<sequence length="207" mass="22807">MESGPPDRENGRMSRPPVDAVLLDSDPELRRAVVGGDGLDARAAMQAIVTWAASGSRREDLLRRSRFPLEGDMLAFLVVNQLAYRGATRPTELADAVHTGRSNLSKVVRRLEEAGLVGRMVNPDDGRETMIALTRDGRAVAARIVAASEEDFAGALAEWSVAERERFEDLLIRLVRDLDHRVEGEIQRVAGVPWQESSSRWDPRPGG</sequence>
<dbReference type="SUPFAM" id="SSF46785">
    <property type="entry name" value="Winged helix' DNA-binding domain"/>
    <property type="match status" value="1"/>
</dbReference>
<dbReference type="GO" id="GO:0003700">
    <property type="term" value="F:DNA-binding transcription factor activity"/>
    <property type="evidence" value="ECO:0007669"/>
    <property type="project" value="InterPro"/>
</dbReference>
<dbReference type="Gene3D" id="1.10.10.10">
    <property type="entry name" value="Winged helix-like DNA-binding domain superfamily/Winged helix DNA-binding domain"/>
    <property type="match status" value="1"/>
</dbReference>
<evidence type="ECO:0000313" key="6">
    <source>
        <dbReference type="EMBL" id="GGR30473.1"/>
    </source>
</evidence>
<evidence type="ECO:0000256" key="4">
    <source>
        <dbReference type="SAM" id="MobiDB-lite"/>
    </source>
</evidence>
<name>A0A918CL82_AGRME</name>
<dbReference type="EMBL" id="BMRJ01000002">
    <property type="protein sequence ID" value="GGR30473.1"/>
    <property type="molecule type" value="Genomic_DNA"/>
</dbReference>
<protein>
    <recommendedName>
        <fullName evidence="5">HTH marR-type domain-containing protein</fullName>
    </recommendedName>
</protein>
<keyword evidence="2" id="KW-0238">DNA-binding</keyword>
<dbReference type="SMART" id="SM00347">
    <property type="entry name" value="HTH_MARR"/>
    <property type="match status" value="1"/>
</dbReference>
<feature type="region of interest" description="Disordered" evidence="4">
    <location>
        <begin position="1"/>
        <end position="21"/>
    </location>
</feature>
<dbReference type="InterPro" id="IPR000835">
    <property type="entry name" value="HTH_MarR-typ"/>
</dbReference>
<dbReference type="Pfam" id="PF01047">
    <property type="entry name" value="MarR"/>
    <property type="match status" value="1"/>
</dbReference>
<evidence type="ECO:0000313" key="7">
    <source>
        <dbReference type="Proteomes" id="UP000610303"/>
    </source>
</evidence>
<evidence type="ECO:0000256" key="1">
    <source>
        <dbReference type="ARBA" id="ARBA00023015"/>
    </source>
</evidence>